<dbReference type="InterPro" id="IPR007053">
    <property type="entry name" value="LRAT_dom"/>
</dbReference>
<organism evidence="2 3">
    <name type="scientific">Corchorus olitorius</name>
    <dbReference type="NCBI Taxonomy" id="93759"/>
    <lineage>
        <taxon>Eukaryota</taxon>
        <taxon>Viridiplantae</taxon>
        <taxon>Streptophyta</taxon>
        <taxon>Embryophyta</taxon>
        <taxon>Tracheophyta</taxon>
        <taxon>Spermatophyta</taxon>
        <taxon>Magnoliopsida</taxon>
        <taxon>eudicotyledons</taxon>
        <taxon>Gunneridae</taxon>
        <taxon>Pentapetalae</taxon>
        <taxon>rosids</taxon>
        <taxon>malvids</taxon>
        <taxon>Malvales</taxon>
        <taxon>Malvaceae</taxon>
        <taxon>Grewioideae</taxon>
        <taxon>Apeibeae</taxon>
        <taxon>Corchorus</taxon>
    </lineage>
</organism>
<reference evidence="3" key="1">
    <citation type="submission" date="2013-09" db="EMBL/GenBank/DDBJ databases">
        <title>Corchorus olitorius genome sequencing.</title>
        <authorList>
            <person name="Alam M."/>
            <person name="Haque M.S."/>
            <person name="Islam M.S."/>
            <person name="Emdad E.M."/>
            <person name="Islam M.M."/>
            <person name="Ahmed B."/>
            <person name="Halim A."/>
            <person name="Hossen Q.M.M."/>
            <person name="Hossain M.Z."/>
            <person name="Ahmed R."/>
            <person name="Khan M.M."/>
            <person name="Islam R."/>
            <person name="Rashid M.M."/>
            <person name="Khan S.A."/>
            <person name="Rahman M.S."/>
            <person name="Alam M."/>
            <person name="Yahiya A.S."/>
            <person name="Khan M.S."/>
            <person name="Azam M.S."/>
            <person name="Haque T."/>
            <person name="Lashkar M.Z.H."/>
            <person name="Akhand A.I."/>
            <person name="Morshed G."/>
            <person name="Roy S."/>
            <person name="Uddin K.S."/>
            <person name="Rabeya T."/>
            <person name="Hossain A.S."/>
            <person name="Chowdhury A."/>
            <person name="Snigdha A.R."/>
            <person name="Mortoza M.S."/>
            <person name="Matin S.A."/>
            <person name="Hoque S.M.E."/>
            <person name="Islam M.K."/>
            <person name="Roy D.K."/>
            <person name="Haider R."/>
            <person name="Moosa M.M."/>
            <person name="Elias S.M."/>
            <person name="Hasan A.M."/>
            <person name="Jahan S."/>
            <person name="Shafiuddin M."/>
            <person name="Mahmood N."/>
            <person name="Shommy N.S."/>
        </authorList>
    </citation>
    <scope>NUCLEOTIDE SEQUENCE [LARGE SCALE GENOMIC DNA]</scope>
    <source>
        <strain evidence="3">cv. O-4</strain>
    </source>
</reference>
<gene>
    <name evidence="2" type="ORF">COLO4_14906</name>
</gene>
<name>A0A1R3JQ71_9ROSI</name>
<dbReference type="AlphaFoldDB" id="A0A1R3JQ71"/>
<evidence type="ECO:0000313" key="3">
    <source>
        <dbReference type="Proteomes" id="UP000187203"/>
    </source>
</evidence>
<sequence>MNSFGKYNAFFRNCEDFATYCKCCKAASNQVAKAVYGFSLSGIVAYSIAKENFRKKENDNLINI</sequence>
<proteinExistence type="predicted"/>
<dbReference type="Gene3D" id="3.90.1720.10">
    <property type="entry name" value="endopeptidase domain like (from Nostoc punctiforme)"/>
    <property type="match status" value="1"/>
</dbReference>
<dbReference type="EMBL" id="AWUE01015499">
    <property type="protein sequence ID" value="OMO97052.1"/>
    <property type="molecule type" value="Genomic_DNA"/>
</dbReference>
<evidence type="ECO:0000259" key="1">
    <source>
        <dbReference type="PROSITE" id="PS51934"/>
    </source>
</evidence>
<accession>A0A1R3JQ71</accession>
<feature type="domain" description="LRAT" evidence="1">
    <location>
        <begin position="1"/>
        <end position="30"/>
    </location>
</feature>
<protein>
    <recommendedName>
        <fullName evidence="1">LRAT domain-containing protein</fullName>
    </recommendedName>
</protein>
<dbReference type="PROSITE" id="PS51934">
    <property type="entry name" value="LRAT"/>
    <property type="match status" value="1"/>
</dbReference>
<evidence type="ECO:0000313" key="2">
    <source>
        <dbReference type="EMBL" id="OMO97052.1"/>
    </source>
</evidence>
<comment type="caution">
    <text evidence="2">The sequence shown here is derived from an EMBL/GenBank/DDBJ whole genome shotgun (WGS) entry which is preliminary data.</text>
</comment>
<dbReference type="Proteomes" id="UP000187203">
    <property type="component" value="Unassembled WGS sequence"/>
</dbReference>
<keyword evidence="3" id="KW-1185">Reference proteome</keyword>